<feature type="compositionally biased region" description="Polar residues" evidence="1">
    <location>
        <begin position="113"/>
        <end position="122"/>
    </location>
</feature>
<keyword evidence="4" id="KW-1185">Reference proteome</keyword>
<protein>
    <submittedName>
        <fullName evidence="3">Uncharacterized protein</fullName>
    </submittedName>
</protein>
<feature type="compositionally biased region" description="Polar residues" evidence="1">
    <location>
        <begin position="664"/>
        <end position="678"/>
    </location>
</feature>
<dbReference type="EMBL" id="BLXT01004413">
    <property type="protein sequence ID" value="GFO12363.1"/>
    <property type="molecule type" value="Genomic_DNA"/>
</dbReference>
<proteinExistence type="predicted"/>
<evidence type="ECO:0000256" key="1">
    <source>
        <dbReference type="SAM" id="MobiDB-lite"/>
    </source>
</evidence>
<feature type="region of interest" description="Disordered" evidence="1">
    <location>
        <begin position="545"/>
        <end position="687"/>
    </location>
</feature>
<dbReference type="Proteomes" id="UP000735302">
    <property type="component" value="Unassembled WGS sequence"/>
</dbReference>
<feature type="signal peptide" evidence="2">
    <location>
        <begin position="1"/>
        <end position="26"/>
    </location>
</feature>
<name>A0AAV4AZS8_9GAST</name>
<comment type="caution">
    <text evidence="3">The sequence shown here is derived from an EMBL/GenBank/DDBJ whole genome shotgun (WGS) entry which is preliminary data.</text>
</comment>
<feature type="compositionally biased region" description="Low complexity" evidence="1">
    <location>
        <begin position="628"/>
        <end position="651"/>
    </location>
</feature>
<evidence type="ECO:0000313" key="4">
    <source>
        <dbReference type="Proteomes" id="UP000735302"/>
    </source>
</evidence>
<dbReference type="AlphaFoldDB" id="A0AAV4AZS8"/>
<sequence length="787" mass="86137">MTTAHLSQEWFLLVLDQSITVSGADGFEPGVADYHIVPLFLRLLYRQPDDYLLHHYPYDCFHILSSLRLSHCTGVLATGCAEGGLEPRDFDDPAEYMYTQRPAKVKEVDTESRCSVSSNENTPGDDASSAGTNSALAVKTSATSCLIAPIVGTQEATVPHVCHRPRDQIRKNRGQLSVVTLSQSFAAGHRCRCCDQLKYCINSGPGKVSHHLTDVEFLQVKVYVRVWIIYWKMKSFAIHFSFLTVDEMRIFRLNKKPETAITLASQLSDLSRQVAALQEHPVIHQDTSVKNLKKNISVERKLPSCRISDVLGAAKEIQSLNKDRCDSCLDWARVFYANFSLRGSAIETVNAVQGPVCANELSLQVVFYFCFIGYFVTTGIWKIQATLHLSVQTRHSNPPPALGKYFTGRLWTPACCQPPGLIYATFLGHQARIHCLLWSRFVCLPGKAANWCDGQVEISGEPEVLHGKPELASNNWPTRSDQWRTGAPWDSACFKQLNTSNGNETSLFPGMFSLPVTSTGQKFRALWGISKQGCNLNTVWNSNVGSSSNMNTNNNSNRNHNNNIDGNASKVRRRRQTERHGSPFPSVPALEELAASGGRVRGRRHSPSPGRQSPGVSSLGSWSGGAGVAARAPSVSGSSSPASSVSGRRSPPIAVDYFRGRPITPTQKSGAPSASGQPLSDSASDDVASLRSLENGDHCFQCDFSSVPLTLAHIPSNSLANFYSGFDFHFRNLAVFCSGGSIISFTLSGLTSIRGPITNCIQLPLLHAFLSGLTEWKRCLTFPSGSM</sequence>
<feature type="chain" id="PRO_5043741450" evidence="2">
    <location>
        <begin position="27"/>
        <end position="787"/>
    </location>
</feature>
<evidence type="ECO:0000256" key="2">
    <source>
        <dbReference type="SAM" id="SignalP"/>
    </source>
</evidence>
<reference evidence="3 4" key="1">
    <citation type="journal article" date="2021" name="Elife">
        <title>Chloroplast acquisition without the gene transfer in kleptoplastic sea slugs, Plakobranchus ocellatus.</title>
        <authorList>
            <person name="Maeda T."/>
            <person name="Takahashi S."/>
            <person name="Yoshida T."/>
            <person name="Shimamura S."/>
            <person name="Takaki Y."/>
            <person name="Nagai Y."/>
            <person name="Toyoda A."/>
            <person name="Suzuki Y."/>
            <person name="Arimoto A."/>
            <person name="Ishii H."/>
            <person name="Satoh N."/>
            <person name="Nishiyama T."/>
            <person name="Hasebe M."/>
            <person name="Maruyama T."/>
            <person name="Minagawa J."/>
            <person name="Obokata J."/>
            <person name="Shigenobu S."/>
        </authorList>
    </citation>
    <scope>NUCLEOTIDE SEQUENCE [LARGE SCALE GENOMIC DNA]</scope>
</reference>
<gene>
    <name evidence="3" type="ORF">PoB_003886800</name>
</gene>
<keyword evidence="2" id="KW-0732">Signal</keyword>
<evidence type="ECO:0000313" key="3">
    <source>
        <dbReference type="EMBL" id="GFO12363.1"/>
    </source>
</evidence>
<feature type="compositionally biased region" description="Low complexity" evidence="1">
    <location>
        <begin position="545"/>
        <end position="563"/>
    </location>
</feature>
<organism evidence="3 4">
    <name type="scientific">Plakobranchus ocellatus</name>
    <dbReference type="NCBI Taxonomy" id="259542"/>
    <lineage>
        <taxon>Eukaryota</taxon>
        <taxon>Metazoa</taxon>
        <taxon>Spiralia</taxon>
        <taxon>Lophotrochozoa</taxon>
        <taxon>Mollusca</taxon>
        <taxon>Gastropoda</taxon>
        <taxon>Heterobranchia</taxon>
        <taxon>Euthyneura</taxon>
        <taxon>Panpulmonata</taxon>
        <taxon>Sacoglossa</taxon>
        <taxon>Placobranchoidea</taxon>
        <taxon>Plakobranchidae</taxon>
        <taxon>Plakobranchus</taxon>
    </lineage>
</organism>
<feature type="compositionally biased region" description="Polar residues" evidence="1">
    <location>
        <begin position="609"/>
        <end position="621"/>
    </location>
</feature>
<accession>A0AAV4AZS8</accession>
<feature type="region of interest" description="Disordered" evidence="1">
    <location>
        <begin position="108"/>
        <end position="132"/>
    </location>
</feature>